<evidence type="ECO:0000256" key="8">
    <source>
        <dbReference type="ARBA" id="ARBA00023004"/>
    </source>
</evidence>
<feature type="transmembrane region" description="Helical" evidence="12">
    <location>
        <begin position="26"/>
        <end position="47"/>
    </location>
</feature>
<evidence type="ECO:0000256" key="9">
    <source>
        <dbReference type="ARBA" id="ARBA00023098"/>
    </source>
</evidence>
<name>A0A0B6WWE1_9BACT</name>
<evidence type="ECO:0000256" key="1">
    <source>
        <dbReference type="ARBA" id="ARBA00004141"/>
    </source>
</evidence>
<evidence type="ECO:0000256" key="12">
    <source>
        <dbReference type="SAM" id="Phobius"/>
    </source>
</evidence>
<evidence type="ECO:0000256" key="3">
    <source>
        <dbReference type="ARBA" id="ARBA00022516"/>
    </source>
</evidence>
<dbReference type="STRING" id="454194.PYK22_01060"/>
<keyword evidence="8" id="KW-0408">Iron</keyword>
<evidence type="ECO:0000256" key="5">
    <source>
        <dbReference type="ARBA" id="ARBA00022832"/>
    </source>
</evidence>
<accession>A0A0B6WWE1</accession>
<evidence type="ECO:0000313" key="15">
    <source>
        <dbReference type="Proteomes" id="UP000031518"/>
    </source>
</evidence>
<dbReference type="CDD" id="cd03505">
    <property type="entry name" value="Delta9-FADS-like"/>
    <property type="match status" value="1"/>
</dbReference>
<reference evidence="14 15" key="1">
    <citation type="submission" date="2013-12" db="EMBL/GenBank/DDBJ databases">
        <authorList>
            <person name="Stott M."/>
        </authorList>
    </citation>
    <scope>NUCLEOTIDE SEQUENCE [LARGE SCALE GENOMIC DNA]</scope>
    <source>
        <strain evidence="14 15">K22</strain>
    </source>
</reference>
<keyword evidence="4 12" id="KW-0812">Transmembrane</keyword>
<dbReference type="InterPro" id="IPR015876">
    <property type="entry name" value="Acyl-CoA_DS"/>
</dbReference>
<dbReference type="GO" id="GO:0006633">
    <property type="term" value="P:fatty acid biosynthetic process"/>
    <property type="evidence" value="ECO:0007669"/>
    <property type="project" value="UniProtKB-KW"/>
</dbReference>
<keyword evidence="6 12" id="KW-1133">Transmembrane helix</keyword>
<protein>
    <submittedName>
        <fullName evidence="14">Delta-9 acyl-phospholipid desaturase</fullName>
        <ecNumber evidence="14">1.14.19.1</ecNumber>
    </submittedName>
</protein>
<reference evidence="14 15" key="2">
    <citation type="submission" date="2015-01" db="EMBL/GenBank/DDBJ databases">
        <title>Complete genome sequence of Pyrinomonas methylaliphatogenes type strain K22T.</title>
        <authorList>
            <person name="Lee K.C.Y."/>
            <person name="Power J.F."/>
            <person name="Dunfield P.F."/>
            <person name="Morgan X.C."/>
            <person name="Huttenhower C."/>
            <person name="Stott M.B."/>
        </authorList>
    </citation>
    <scope>NUCLEOTIDE SEQUENCE [LARGE SCALE GENOMIC DNA]</scope>
    <source>
        <strain evidence="14 15">K22</strain>
    </source>
</reference>
<evidence type="ECO:0000256" key="10">
    <source>
        <dbReference type="ARBA" id="ARBA00023136"/>
    </source>
</evidence>
<evidence type="ECO:0000259" key="13">
    <source>
        <dbReference type="Pfam" id="PF00487"/>
    </source>
</evidence>
<keyword evidence="3" id="KW-0444">Lipid biosynthesis</keyword>
<evidence type="ECO:0000313" key="14">
    <source>
        <dbReference type="EMBL" id="CDM65062.1"/>
    </source>
</evidence>
<keyword evidence="7 14" id="KW-0560">Oxidoreductase</keyword>
<feature type="transmembrane region" description="Helical" evidence="12">
    <location>
        <begin position="166"/>
        <end position="185"/>
    </location>
</feature>
<comment type="subcellular location">
    <subcellularLocation>
        <location evidence="1">Membrane</location>
        <topology evidence="1">Multi-pass membrane protein</topology>
    </subcellularLocation>
</comment>
<evidence type="ECO:0000256" key="7">
    <source>
        <dbReference type="ARBA" id="ARBA00023002"/>
    </source>
</evidence>
<dbReference type="PRINTS" id="PR00075">
    <property type="entry name" value="FACDDSATRASE"/>
</dbReference>
<gene>
    <name evidence="14" type="ORF">PYK22_01060</name>
</gene>
<evidence type="ECO:0000256" key="2">
    <source>
        <dbReference type="ARBA" id="ARBA00008749"/>
    </source>
</evidence>
<dbReference type="InterPro" id="IPR005804">
    <property type="entry name" value="FA_desaturase_dom"/>
</dbReference>
<dbReference type="PANTHER" id="PTHR11351:SF31">
    <property type="entry name" value="DESATURASE 1, ISOFORM A-RELATED"/>
    <property type="match status" value="1"/>
</dbReference>
<comment type="similarity">
    <text evidence="2">Belongs to the fatty acid desaturase type 2 family.</text>
</comment>
<evidence type="ECO:0000256" key="11">
    <source>
        <dbReference type="ARBA" id="ARBA00023160"/>
    </source>
</evidence>
<keyword evidence="11" id="KW-0275">Fatty acid biosynthesis</keyword>
<keyword evidence="9" id="KW-0443">Lipid metabolism</keyword>
<evidence type="ECO:0000256" key="6">
    <source>
        <dbReference type="ARBA" id="ARBA00022989"/>
    </source>
</evidence>
<sequence length="287" mass="32992">MAIREITDRPDFAARVEMVEKERQRLNWVTILTMIIFHLGAITAFFYWDRAAFAVALLLLWISGSWGIGIGYHRLLTHRGFKTSKAFEYFLTICGTLALEGGPINWVATHRIHHARADKGGDPHSPRDGRWWSHIGWILVGTAQQHDETTLRRFAPDLMKDRAHRVINRFYFVPLIVLGVGLFFLGGVPMVLWGIFFRVTVGLHATWLVNSATHMWGTQRFATGDDSRNNWWVALLTFGEGWHNNHHAHPTSARHGLGRFEIDVNWLTIRLFQTVGLVRDVKLPARR</sequence>
<dbReference type="Pfam" id="PF00487">
    <property type="entry name" value="FA_desaturase"/>
    <property type="match status" value="1"/>
</dbReference>
<dbReference type="PANTHER" id="PTHR11351">
    <property type="entry name" value="ACYL-COA DESATURASE"/>
    <property type="match status" value="1"/>
</dbReference>
<organism evidence="14 15">
    <name type="scientific">Pyrinomonas methylaliphatogenes</name>
    <dbReference type="NCBI Taxonomy" id="454194"/>
    <lineage>
        <taxon>Bacteria</taxon>
        <taxon>Pseudomonadati</taxon>
        <taxon>Acidobacteriota</taxon>
        <taxon>Blastocatellia</taxon>
        <taxon>Blastocatellales</taxon>
        <taxon>Pyrinomonadaceae</taxon>
        <taxon>Pyrinomonas</taxon>
    </lineage>
</organism>
<keyword evidence="10 12" id="KW-0472">Membrane</keyword>
<keyword evidence="15" id="KW-1185">Reference proteome</keyword>
<feature type="transmembrane region" description="Helical" evidence="12">
    <location>
        <begin position="53"/>
        <end position="72"/>
    </location>
</feature>
<dbReference type="Proteomes" id="UP000031518">
    <property type="component" value="Unassembled WGS sequence"/>
</dbReference>
<proteinExistence type="inferred from homology"/>
<dbReference type="EC" id="1.14.19.1" evidence="14"/>
<dbReference type="AlphaFoldDB" id="A0A0B6WWE1"/>
<feature type="domain" description="Fatty acid desaturase" evidence="13">
    <location>
        <begin position="54"/>
        <end position="257"/>
    </location>
</feature>
<keyword evidence="5" id="KW-0276">Fatty acid metabolism</keyword>
<dbReference type="RefSeq" id="WP_211197618.1">
    <property type="nucleotide sequence ID" value="NZ_CBXV010000004.1"/>
</dbReference>
<dbReference type="GO" id="GO:0016020">
    <property type="term" value="C:membrane"/>
    <property type="evidence" value="ECO:0007669"/>
    <property type="project" value="UniProtKB-SubCell"/>
</dbReference>
<dbReference type="GO" id="GO:0004768">
    <property type="term" value="F:stearoyl-CoA 9-desaturase activity"/>
    <property type="evidence" value="ECO:0007669"/>
    <property type="project" value="UniProtKB-EC"/>
</dbReference>
<evidence type="ECO:0000256" key="4">
    <source>
        <dbReference type="ARBA" id="ARBA00022692"/>
    </source>
</evidence>
<dbReference type="EMBL" id="CBXV010000004">
    <property type="protein sequence ID" value="CDM65062.1"/>
    <property type="molecule type" value="Genomic_DNA"/>
</dbReference>